<feature type="coiled-coil region" evidence="1">
    <location>
        <begin position="138"/>
        <end position="249"/>
    </location>
</feature>
<gene>
    <name evidence="3" type="ORF">CHILSU_LOCUS3858</name>
</gene>
<dbReference type="Proteomes" id="UP001153292">
    <property type="component" value="Chromosome 17"/>
</dbReference>
<feature type="region of interest" description="Disordered" evidence="2">
    <location>
        <begin position="493"/>
        <end position="514"/>
    </location>
</feature>
<evidence type="ECO:0000256" key="2">
    <source>
        <dbReference type="SAM" id="MobiDB-lite"/>
    </source>
</evidence>
<name>A0ABN8AWQ6_CHISP</name>
<protein>
    <recommendedName>
        <fullName evidence="5">Synaptonemal complex protein 1</fullName>
    </recommendedName>
</protein>
<evidence type="ECO:0008006" key="5">
    <source>
        <dbReference type="Google" id="ProtNLM"/>
    </source>
</evidence>
<evidence type="ECO:0000256" key="1">
    <source>
        <dbReference type="SAM" id="Coils"/>
    </source>
</evidence>
<feature type="coiled-coil region" evidence="1">
    <location>
        <begin position="307"/>
        <end position="369"/>
    </location>
</feature>
<feature type="coiled-coil region" evidence="1">
    <location>
        <begin position="8"/>
        <end position="102"/>
    </location>
</feature>
<dbReference type="PANTHER" id="PTHR34707:SF1">
    <property type="entry name" value="VIMENTIN-TYPE INTERMEDIATE FILAMENT-ASSOCIATED COILED-COIL PROTEIN"/>
    <property type="match status" value="1"/>
</dbReference>
<dbReference type="PANTHER" id="PTHR34707">
    <property type="entry name" value="VIMENTIN-TYPE INTERMEDIATE FILAMENT-ASSOCIATED COILED-COIL PROTEIN"/>
    <property type="match status" value="1"/>
</dbReference>
<dbReference type="Gene3D" id="1.10.287.1490">
    <property type="match status" value="1"/>
</dbReference>
<keyword evidence="1" id="KW-0175">Coiled coil</keyword>
<keyword evidence="4" id="KW-1185">Reference proteome</keyword>
<evidence type="ECO:0000313" key="3">
    <source>
        <dbReference type="EMBL" id="CAH0400659.1"/>
    </source>
</evidence>
<proteinExistence type="predicted"/>
<evidence type="ECO:0000313" key="4">
    <source>
        <dbReference type="Proteomes" id="UP001153292"/>
    </source>
</evidence>
<dbReference type="EMBL" id="OU963910">
    <property type="protein sequence ID" value="CAH0400659.1"/>
    <property type="molecule type" value="Genomic_DNA"/>
</dbReference>
<accession>A0ABN8AWQ6</accession>
<organism evidence="3 4">
    <name type="scientific">Chilo suppressalis</name>
    <name type="common">Asiatic rice borer moth</name>
    <dbReference type="NCBI Taxonomy" id="168631"/>
    <lineage>
        <taxon>Eukaryota</taxon>
        <taxon>Metazoa</taxon>
        <taxon>Ecdysozoa</taxon>
        <taxon>Arthropoda</taxon>
        <taxon>Hexapoda</taxon>
        <taxon>Insecta</taxon>
        <taxon>Pterygota</taxon>
        <taxon>Neoptera</taxon>
        <taxon>Endopterygota</taxon>
        <taxon>Lepidoptera</taxon>
        <taxon>Glossata</taxon>
        <taxon>Ditrysia</taxon>
        <taxon>Pyraloidea</taxon>
        <taxon>Crambidae</taxon>
        <taxon>Crambinae</taxon>
        <taxon>Chilo</taxon>
    </lineage>
</organism>
<reference evidence="3" key="1">
    <citation type="submission" date="2021-12" db="EMBL/GenBank/DDBJ databases">
        <authorList>
            <person name="King R."/>
        </authorList>
    </citation>
    <scope>NUCLEOTIDE SEQUENCE</scope>
</reference>
<sequence>MQYFTTSKQQLDAELSDTKQKLSAAVQQKDELINTTAELRRQLDSKQHDLQAKEEAVASLQKDIKQLLQEFNMQAGDMKNTLHKQEKEIKESHETNEALKKALENQEEFTKTIHAQNSNLQEKISCLEDEHAVTISNLKDTEAKLQIASSEIESLKKDIQIVNDKKQGLENVIKAKDDLLVKYEKEVEQIKSHLRGVEGEKDQVSSELSRVEDEGKLKAARVEELETSLKVLQTKMADLQAELVKERETTAQKVSELTSSIQQKDKELDDNAGTIGRLMADVKAACEARARTELALQRSRHDHELDREAFKDNERKFLKQIEQLEGNVRSKDDELSKQMSIILEIRVEKERLQSKIEGMQGTIDNIQKELTGRTAHSVPAPPPEHDDNALMCPPTKVTKITGEAKLPAPNGEPKQLDNMLFSLFSDGSMDGDTIDPFEVNRRFDALSRGERVSPLPLGSLKRRAGVPISHGGLKHKTTPDVDNISLSQVKNDMKNKDKTFFKNKRLEPKTRKPK</sequence>